<dbReference type="AlphaFoldDB" id="W0V7R3"/>
<dbReference type="eggNOG" id="COG1705">
    <property type="taxonomic scope" value="Bacteria"/>
</dbReference>
<sequence>MMTAILRVEREWQAIDSRKFGVGNISLANGTAYGKHKTHKSGLEVDIRPLRKDGLHVAVYWYNEEYDRTATARLIELFRVYTSVYKVLFNDPDIPFVHRFKDHDHHFHLELRT</sequence>
<keyword evidence="2" id="KW-1185">Reference proteome</keyword>
<dbReference type="InterPro" id="IPR009045">
    <property type="entry name" value="Zn_M74/Hedgehog-like"/>
</dbReference>
<evidence type="ECO:0008006" key="3">
    <source>
        <dbReference type="Google" id="ProtNLM"/>
    </source>
</evidence>
<name>W0V7R3_9BURK</name>
<protein>
    <recommendedName>
        <fullName evidence="3">Penicillin-insensitive murein endopeptidase</fullName>
    </recommendedName>
</protein>
<gene>
    <name evidence="1" type="ORF">GJA_4259</name>
</gene>
<dbReference type="STRING" id="1349767.GJA_4259"/>
<evidence type="ECO:0000313" key="2">
    <source>
        <dbReference type="Proteomes" id="UP000027604"/>
    </source>
</evidence>
<proteinExistence type="predicted"/>
<accession>W0V7R3</accession>
<evidence type="ECO:0000313" key="1">
    <source>
        <dbReference type="EMBL" id="CDG84869.1"/>
    </source>
</evidence>
<dbReference type="KEGG" id="jag:GJA_4259"/>
<reference evidence="1 2" key="1">
    <citation type="journal article" date="2015" name="Genome Announc.">
        <title>Genome Sequence of Mushroom Soft-Rot Pathogen Janthinobacterium agaricidamnosum.</title>
        <authorList>
            <person name="Graupner K."/>
            <person name="Lackner G."/>
            <person name="Hertweck C."/>
        </authorList>
    </citation>
    <scope>NUCLEOTIDE SEQUENCE [LARGE SCALE GENOMIC DNA]</scope>
    <source>
        <strain evidence="2">NBRC 102515 / DSM 9628</strain>
    </source>
</reference>
<dbReference type="HOGENOM" id="CLU_136735_0_0_4"/>
<dbReference type="EMBL" id="HG322949">
    <property type="protein sequence ID" value="CDG84869.1"/>
    <property type="molecule type" value="Genomic_DNA"/>
</dbReference>
<organism evidence="1 2">
    <name type="scientific">Janthinobacterium agaricidamnosum NBRC 102515 = DSM 9628</name>
    <dbReference type="NCBI Taxonomy" id="1349767"/>
    <lineage>
        <taxon>Bacteria</taxon>
        <taxon>Pseudomonadati</taxon>
        <taxon>Pseudomonadota</taxon>
        <taxon>Betaproteobacteria</taxon>
        <taxon>Burkholderiales</taxon>
        <taxon>Oxalobacteraceae</taxon>
        <taxon>Janthinobacterium</taxon>
    </lineage>
</organism>
<dbReference type="Gene3D" id="3.30.1380.10">
    <property type="match status" value="1"/>
</dbReference>
<dbReference type="SUPFAM" id="SSF55166">
    <property type="entry name" value="Hedgehog/DD-peptidase"/>
    <property type="match status" value="1"/>
</dbReference>
<dbReference type="Proteomes" id="UP000027604">
    <property type="component" value="Chromosome I"/>
</dbReference>